<accession>A0ABT6ANJ2</accession>
<dbReference type="EMBL" id="JARJLM010000255">
    <property type="protein sequence ID" value="MDF3834194.1"/>
    <property type="molecule type" value="Genomic_DNA"/>
</dbReference>
<name>A0ABT6ANJ2_9BURK</name>
<dbReference type="RefSeq" id="WP_276265331.1">
    <property type="nucleotide sequence ID" value="NZ_JARJLM010000255.1"/>
</dbReference>
<evidence type="ECO:0000256" key="6">
    <source>
        <dbReference type="ARBA" id="ARBA00022729"/>
    </source>
</evidence>
<dbReference type="PANTHER" id="PTHR34501:SF9">
    <property type="entry name" value="MAJOR OUTER MEMBRANE PROTEIN P.IA"/>
    <property type="match status" value="1"/>
</dbReference>
<evidence type="ECO:0000256" key="4">
    <source>
        <dbReference type="ARBA" id="ARBA00022452"/>
    </source>
</evidence>
<feature type="domain" description="Porin" evidence="11">
    <location>
        <begin position="14"/>
        <end position="327"/>
    </location>
</feature>
<evidence type="ECO:0000313" key="13">
    <source>
        <dbReference type="Proteomes" id="UP001216674"/>
    </source>
</evidence>
<organism evidence="12 13">
    <name type="scientific">Cupriavidus basilensis</name>
    <dbReference type="NCBI Taxonomy" id="68895"/>
    <lineage>
        <taxon>Bacteria</taxon>
        <taxon>Pseudomonadati</taxon>
        <taxon>Pseudomonadota</taxon>
        <taxon>Betaproteobacteria</taxon>
        <taxon>Burkholderiales</taxon>
        <taxon>Burkholderiaceae</taxon>
        <taxon>Cupriavidus</taxon>
    </lineage>
</organism>
<dbReference type="InterPro" id="IPR023614">
    <property type="entry name" value="Porin_dom_sf"/>
</dbReference>
<keyword evidence="8" id="KW-0626">Porin</keyword>
<keyword evidence="3" id="KW-0813">Transport</keyword>
<evidence type="ECO:0000256" key="7">
    <source>
        <dbReference type="ARBA" id="ARBA00023065"/>
    </source>
</evidence>
<comment type="subunit">
    <text evidence="2">Homotrimer.</text>
</comment>
<keyword evidence="7" id="KW-0406">Ion transport</keyword>
<dbReference type="Gene3D" id="2.40.160.10">
    <property type="entry name" value="Porin"/>
    <property type="match status" value="1"/>
</dbReference>
<evidence type="ECO:0000256" key="3">
    <source>
        <dbReference type="ARBA" id="ARBA00022448"/>
    </source>
</evidence>
<keyword evidence="5" id="KW-0812">Transmembrane</keyword>
<comment type="subcellular location">
    <subcellularLocation>
        <location evidence="1">Cell outer membrane</location>
        <topology evidence="1">Multi-pass membrane protein</topology>
    </subcellularLocation>
</comment>
<evidence type="ECO:0000259" key="11">
    <source>
        <dbReference type="Pfam" id="PF13609"/>
    </source>
</evidence>
<keyword evidence="13" id="KW-1185">Reference proteome</keyword>
<keyword evidence="9" id="KW-0472">Membrane</keyword>
<reference evidence="12 13" key="1">
    <citation type="submission" date="2023-03" db="EMBL/GenBank/DDBJ databases">
        <title>Draft assemblies of triclosan tolerant bacteria isolated from returned activated sludge.</title>
        <authorList>
            <person name="Van Hamelsveld S."/>
        </authorList>
    </citation>
    <scope>NUCLEOTIDE SEQUENCE [LARGE SCALE GENOMIC DNA]</scope>
    <source>
        <strain evidence="12 13">GW210010_S58</strain>
    </source>
</reference>
<dbReference type="CDD" id="cd00342">
    <property type="entry name" value="gram_neg_porins"/>
    <property type="match status" value="1"/>
</dbReference>
<evidence type="ECO:0000256" key="9">
    <source>
        <dbReference type="ARBA" id="ARBA00023136"/>
    </source>
</evidence>
<evidence type="ECO:0000256" key="5">
    <source>
        <dbReference type="ARBA" id="ARBA00022692"/>
    </source>
</evidence>
<evidence type="ECO:0000256" key="2">
    <source>
        <dbReference type="ARBA" id="ARBA00011233"/>
    </source>
</evidence>
<sequence>MKSNVTLKRTAGAALLAAIGAGMNAEVRAQSSVELYGLVGTYVASSKRADTPTATWLEGSGGLTTSYWGMRGTEDLGGNLKAVFTLESFFQPDTGGQGRNATDPFFARNAYLGLQGGFGQITFGRQTNPTYAVMQRLNPFGASVVFSPLVTQSFVATFGGAIVGDTVWNNAVRYETPDFGGFSGTAIYGFGEVPGHNGTANIGLHGFYSGGNLTAGVSLQRVRSGITAPIISQDAYLAGIGYDFKWAKLFATIEGTSTNGNDALTRTYQVGFSVPVTTSGSVLVDWARTTRNQPRTPYSIRNTASLGYDYFLSKRTDVYAIYMFDKLSTASTGSTFALGLRHKF</sequence>
<evidence type="ECO:0000256" key="10">
    <source>
        <dbReference type="ARBA" id="ARBA00023237"/>
    </source>
</evidence>
<proteinExistence type="predicted"/>
<dbReference type="Pfam" id="PF13609">
    <property type="entry name" value="Porin_4"/>
    <property type="match status" value="1"/>
</dbReference>
<evidence type="ECO:0000256" key="8">
    <source>
        <dbReference type="ARBA" id="ARBA00023114"/>
    </source>
</evidence>
<dbReference type="PANTHER" id="PTHR34501">
    <property type="entry name" value="PROTEIN YDDL-RELATED"/>
    <property type="match status" value="1"/>
</dbReference>
<evidence type="ECO:0000256" key="1">
    <source>
        <dbReference type="ARBA" id="ARBA00004571"/>
    </source>
</evidence>
<keyword evidence="4" id="KW-1134">Transmembrane beta strand</keyword>
<evidence type="ECO:0000313" key="12">
    <source>
        <dbReference type="EMBL" id="MDF3834194.1"/>
    </source>
</evidence>
<keyword evidence="6" id="KW-0732">Signal</keyword>
<gene>
    <name evidence="12" type="ORF">P3W85_14700</name>
</gene>
<dbReference type="SUPFAM" id="SSF56935">
    <property type="entry name" value="Porins"/>
    <property type="match status" value="1"/>
</dbReference>
<keyword evidence="10" id="KW-0998">Cell outer membrane</keyword>
<dbReference type="InterPro" id="IPR050298">
    <property type="entry name" value="Gram-neg_bact_OMP"/>
</dbReference>
<dbReference type="InterPro" id="IPR033900">
    <property type="entry name" value="Gram_neg_porin_domain"/>
</dbReference>
<dbReference type="Proteomes" id="UP001216674">
    <property type="component" value="Unassembled WGS sequence"/>
</dbReference>
<comment type="caution">
    <text evidence="12">The sequence shown here is derived from an EMBL/GenBank/DDBJ whole genome shotgun (WGS) entry which is preliminary data.</text>
</comment>
<protein>
    <submittedName>
        <fullName evidence="12">Porin</fullName>
    </submittedName>
</protein>